<keyword evidence="5 6" id="KW-0472">Membrane</keyword>
<gene>
    <name evidence="7" type="ORF">DFQ15_104131</name>
</gene>
<evidence type="ECO:0000256" key="6">
    <source>
        <dbReference type="SAM" id="Phobius"/>
    </source>
</evidence>
<evidence type="ECO:0000256" key="1">
    <source>
        <dbReference type="ARBA" id="ARBA00004141"/>
    </source>
</evidence>
<dbReference type="InterPro" id="IPR022301">
    <property type="entry name" value="Integral_membrane_YjbE"/>
</dbReference>
<feature type="transmembrane region" description="Helical" evidence="6">
    <location>
        <begin position="72"/>
        <end position="89"/>
    </location>
</feature>
<dbReference type="OrthoDB" id="5295733at2"/>
<dbReference type="NCBIfam" id="TIGR03717">
    <property type="entry name" value="R_switched_YjbE"/>
    <property type="match status" value="1"/>
</dbReference>
<dbReference type="AlphaFoldDB" id="A0A318SIW7"/>
<evidence type="ECO:0000256" key="2">
    <source>
        <dbReference type="ARBA" id="ARBA00007511"/>
    </source>
</evidence>
<feature type="transmembrane region" description="Helical" evidence="6">
    <location>
        <begin position="101"/>
        <end position="123"/>
    </location>
</feature>
<dbReference type="RefSeq" id="WP_110464869.1">
    <property type="nucleotide sequence ID" value="NZ_JAMOFZ010000004.1"/>
</dbReference>
<evidence type="ECO:0000313" key="8">
    <source>
        <dbReference type="Proteomes" id="UP000247540"/>
    </source>
</evidence>
<dbReference type="Proteomes" id="UP000247540">
    <property type="component" value="Unassembled WGS sequence"/>
</dbReference>
<dbReference type="EMBL" id="QJTC01000004">
    <property type="protein sequence ID" value="PYE78937.1"/>
    <property type="molecule type" value="Genomic_DNA"/>
</dbReference>
<keyword evidence="4 6" id="KW-1133">Transmembrane helix</keyword>
<sequence length="247" mass="26100">MEMFSTPWWSALLAIVLIDLVLAGDNAIVIALAARRLPTHLQKKAIVWGTVGAIVVRSVMTVGVVWLLKIPGLMLVGGLGLLYIAYKLLADQGHDDGEEHATGATTFWGAMKTIVIADALMGIDNVLGVAGAAHGAFDLVVIGLLISIPIVVFGSTLVLKLVEKFPIIIQLGAAVLAFTAAKMIVNEKLLDGIFKGGEPIHQAAYWAVCVLAIVGVLLAGWLTTRRRVPGSERIDQAKTAAAVNPID</sequence>
<keyword evidence="3 6" id="KW-0812">Transmembrane</keyword>
<feature type="transmembrane region" description="Helical" evidence="6">
    <location>
        <begin position="165"/>
        <end position="184"/>
    </location>
</feature>
<proteinExistence type="inferred from homology"/>
<feature type="transmembrane region" description="Helical" evidence="6">
    <location>
        <begin position="12"/>
        <end position="33"/>
    </location>
</feature>
<dbReference type="Pfam" id="PF03741">
    <property type="entry name" value="TerC"/>
    <property type="match status" value="1"/>
</dbReference>
<dbReference type="GO" id="GO:0016020">
    <property type="term" value="C:membrane"/>
    <property type="evidence" value="ECO:0007669"/>
    <property type="project" value="UniProtKB-SubCell"/>
</dbReference>
<dbReference type="InterPro" id="IPR005496">
    <property type="entry name" value="Integral_membrane_TerC"/>
</dbReference>
<keyword evidence="8" id="KW-1185">Reference proteome</keyword>
<evidence type="ECO:0000256" key="4">
    <source>
        <dbReference type="ARBA" id="ARBA00022989"/>
    </source>
</evidence>
<feature type="transmembrane region" description="Helical" evidence="6">
    <location>
        <begin position="45"/>
        <end position="66"/>
    </location>
</feature>
<feature type="transmembrane region" description="Helical" evidence="6">
    <location>
        <begin position="204"/>
        <end position="223"/>
    </location>
</feature>
<reference evidence="7 8" key="1">
    <citation type="submission" date="2018-06" db="EMBL/GenBank/DDBJ databases">
        <title>Genomic Encyclopedia of Type Strains, Phase III (KMG-III): the genomes of soil and plant-associated and newly described type strains.</title>
        <authorList>
            <person name="Whitman W."/>
        </authorList>
    </citation>
    <scope>NUCLEOTIDE SEQUENCE [LARGE SCALE GENOMIC DNA]</scope>
    <source>
        <strain evidence="7 8">CECT 7646</strain>
    </source>
</reference>
<feature type="transmembrane region" description="Helical" evidence="6">
    <location>
        <begin position="135"/>
        <end position="158"/>
    </location>
</feature>
<comment type="subcellular location">
    <subcellularLocation>
        <location evidence="1">Membrane</location>
        <topology evidence="1">Multi-pass membrane protein</topology>
    </subcellularLocation>
</comment>
<dbReference type="PANTHER" id="PTHR30238">
    <property type="entry name" value="MEMBRANE BOUND PREDICTED REDOX MODULATOR"/>
    <property type="match status" value="1"/>
</dbReference>
<organism evidence="7 8">
    <name type="scientific">Xylophilus ampelinus</name>
    <dbReference type="NCBI Taxonomy" id="54067"/>
    <lineage>
        <taxon>Bacteria</taxon>
        <taxon>Pseudomonadati</taxon>
        <taxon>Pseudomonadota</taxon>
        <taxon>Betaproteobacteria</taxon>
        <taxon>Burkholderiales</taxon>
        <taxon>Xylophilus</taxon>
    </lineage>
</organism>
<accession>A0A318SIW7</accession>
<comment type="caution">
    <text evidence="7">The sequence shown here is derived from an EMBL/GenBank/DDBJ whole genome shotgun (WGS) entry which is preliminary data.</text>
</comment>
<dbReference type="PANTHER" id="PTHR30238:SF4">
    <property type="entry name" value="SLL1022 PROTEIN"/>
    <property type="match status" value="1"/>
</dbReference>
<protein>
    <submittedName>
        <fullName evidence="7">YjbE family integral membrane protein</fullName>
    </submittedName>
</protein>
<evidence type="ECO:0000256" key="3">
    <source>
        <dbReference type="ARBA" id="ARBA00022692"/>
    </source>
</evidence>
<evidence type="ECO:0000313" key="7">
    <source>
        <dbReference type="EMBL" id="PYE78937.1"/>
    </source>
</evidence>
<comment type="similarity">
    <text evidence="2">Belongs to the TerC family.</text>
</comment>
<evidence type="ECO:0000256" key="5">
    <source>
        <dbReference type="ARBA" id="ARBA00023136"/>
    </source>
</evidence>
<name>A0A318SIW7_9BURK</name>